<dbReference type="EMBL" id="NOWF01000002">
    <property type="protein sequence ID" value="OYD08990.1"/>
    <property type="molecule type" value="Genomic_DNA"/>
</dbReference>
<organism evidence="1 2">
    <name type="scientific">Paludifilum halophilum</name>
    <dbReference type="NCBI Taxonomy" id="1642702"/>
    <lineage>
        <taxon>Bacteria</taxon>
        <taxon>Bacillati</taxon>
        <taxon>Bacillota</taxon>
        <taxon>Bacilli</taxon>
        <taxon>Bacillales</taxon>
        <taxon>Thermoactinomycetaceae</taxon>
        <taxon>Paludifilum</taxon>
    </lineage>
</organism>
<accession>A0A235B9K5</accession>
<dbReference type="AlphaFoldDB" id="A0A235B9K5"/>
<name>A0A235B9K5_9BACL</name>
<comment type="caution">
    <text evidence="1">The sequence shown here is derived from an EMBL/GenBank/DDBJ whole genome shotgun (WGS) entry which is preliminary data.</text>
</comment>
<dbReference type="Proteomes" id="UP000215459">
    <property type="component" value="Unassembled WGS sequence"/>
</dbReference>
<gene>
    <name evidence="1" type="ORF">CHM34_04240</name>
</gene>
<evidence type="ECO:0000313" key="2">
    <source>
        <dbReference type="Proteomes" id="UP000215459"/>
    </source>
</evidence>
<protein>
    <submittedName>
        <fullName evidence="1">Uncharacterized protein</fullName>
    </submittedName>
</protein>
<reference evidence="1 2" key="1">
    <citation type="submission" date="2017-07" db="EMBL/GenBank/DDBJ databases">
        <title>The genome sequence of Paludifilum halophilum highlights mechanisms for microbial adaptation to high salt environemnts.</title>
        <authorList>
            <person name="Belbahri L."/>
        </authorList>
    </citation>
    <scope>NUCLEOTIDE SEQUENCE [LARGE SCALE GENOMIC DNA]</scope>
    <source>
        <strain evidence="1 2">DSM 102817</strain>
    </source>
</reference>
<keyword evidence="2" id="KW-1185">Reference proteome</keyword>
<proteinExistence type="predicted"/>
<sequence length="84" mass="9522">MGIIDLLPVDPCSGHHAGYKGDSLRYCSTPYSFSGSGEIGEQRFRSGIVQLEERFSIGGIRIELAVCQDHWFRFRHRIPRKIIG</sequence>
<evidence type="ECO:0000313" key="1">
    <source>
        <dbReference type="EMBL" id="OYD08990.1"/>
    </source>
</evidence>